<evidence type="ECO:0000313" key="3">
    <source>
        <dbReference type="EMBL" id="KAA9008399.1"/>
    </source>
</evidence>
<organism evidence="3 4">
    <name type="scientific">Paenibacillus spiritus</name>
    <dbReference type="NCBI Taxonomy" id="2496557"/>
    <lineage>
        <taxon>Bacteria</taxon>
        <taxon>Bacillati</taxon>
        <taxon>Bacillota</taxon>
        <taxon>Bacilli</taxon>
        <taxon>Bacillales</taxon>
        <taxon>Paenibacillaceae</taxon>
        <taxon>Paenibacillus</taxon>
    </lineage>
</organism>
<comment type="caution">
    <text evidence="3">The sequence shown here is derived from an EMBL/GenBank/DDBJ whole genome shotgun (WGS) entry which is preliminary data.</text>
</comment>
<gene>
    <name evidence="3" type="ORF">F4V43_01210</name>
</gene>
<dbReference type="EMBL" id="VYKK01000003">
    <property type="protein sequence ID" value="KAA9008399.1"/>
    <property type="molecule type" value="Genomic_DNA"/>
</dbReference>
<proteinExistence type="predicted"/>
<evidence type="ECO:0000256" key="2">
    <source>
        <dbReference type="SAM" id="Phobius"/>
    </source>
</evidence>
<keyword evidence="2" id="KW-0812">Transmembrane</keyword>
<dbReference type="AlphaFoldDB" id="A0A5J5GJG7"/>
<keyword evidence="2" id="KW-0472">Membrane</keyword>
<feature type="transmembrane region" description="Helical" evidence="2">
    <location>
        <begin position="43"/>
        <end position="61"/>
    </location>
</feature>
<feature type="region of interest" description="Disordered" evidence="1">
    <location>
        <begin position="99"/>
        <end position="122"/>
    </location>
</feature>
<reference evidence="3 4" key="1">
    <citation type="submission" date="2019-09" db="EMBL/GenBank/DDBJ databases">
        <title>Bacillus ochoae sp. nov., Paenibacillus whitsoniae sp. nov., Paenibacillus spiritus sp. nov. Isolated from the Mars Exploration Rover during spacecraft assembly.</title>
        <authorList>
            <person name="Seuylemezian A."/>
            <person name="Vaishampayan P."/>
        </authorList>
    </citation>
    <scope>NUCLEOTIDE SEQUENCE [LARGE SCALE GENOMIC DNA]</scope>
    <source>
        <strain evidence="3 4">MER_111</strain>
    </source>
</reference>
<dbReference type="RefSeq" id="WP_150456421.1">
    <property type="nucleotide sequence ID" value="NZ_VYKK01000003.1"/>
</dbReference>
<name>A0A5J5GJG7_9BACL</name>
<feature type="transmembrane region" description="Helical" evidence="2">
    <location>
        <begin position="12"/>
        <end position="31"/>
    </location>
</feature>
<protein>
    <submittedName>
        <fullName evidence="3">Uncharacterized protein</fullName>
    </submittedName>
</protein>
<feature type="transmembrane region" description="Helical" evidence="2">
    <location>
        <begin position="67"/>
        <end position="87"/>
    </location>
</feature>
<dbReference type="Proteomes" id="UP000367750">
    <property type="component" value="Unassembled WGS sequence"/>
</dbReference>
<evidence type="ECO:0000256" key="1">
    <source>
        <dbReference type="SAM" id="MobiDB-lite"/>
    </source>
</evidence>
<accession>A0A5J5GJG7</accession>
<feature type="compositionally biased region" description="Basic and acidic residues" evidence="1">
    <location>
        <begin position="99"/>
        <end position="114"/>
    </location>
</feature>
<dbReference type="OrthoDB" id="2665568at2"/>
<evidence type="ECO:0000313" key="4">
    <source>
        <dbReference type="Proteomes" id="UP000367750"/>
    </source>
</evidence>
<keyword evidence="4" id="KW-1185">Reference proteome</keyword>
<sequence>MNDFTNGELIATGVFALLLIGLALVVVRSMARMGEGIIPLRRRTLVWFQISLVLTVVQLNFKKDGDWRFSVILGLIVLFTGAVWLFARSYERKYTAAHPEAARDTASESPDENRPQGSGPAD</sequence>
<keyword evidence="2" id="KW-1133">Transmembrane helix</keyword>